<accession>A0A7W5E2D8</accession>
<comment type="similarity">
    <text evidence="1 5">Belongs to the HisA/HisF family.</text>
</comment>
<keyword evidence="7" id="KW-1185">Reference proteome</keyword>
<dbReference type="InterPro" id="IPR006062">
    <property type="entry name" value="His_biosynth"/>
</dbReference>
<protein>
    <submittedName>
        <fullName evidence="6">Phosphoribosylformimino-5-aminoimidazole carboxamide ribotide isomerase</fullName>
        <ecNumber evidence="6">5.3.1.16</ecNumber>
    </submittedName>
</protein>
<keyword evidence="3 5" id="KW-0368">Histidine biosynthesis</keyword>
<sequence length="265" mass="28776">MIDRNDWSRYAGQLVGVIDLKAGVAVHAIAGDRERYQPVSPLFDAEQTERAASVPRRVADGDPAALVRWYQRFGVGRFYIADLDSLTGGDIQRDMIASLLSLDGSANRWMIDVGLRDAKIDQQLDWLDSSIEPSPHVDWIIASESASSVEIIEYAASRCDASSLIVGVDFRDGRFVGPDNDVGRWMSTAERCGLNRALVLDVSVVGTGRVSGAVDLCRDMSGRFDGWQWISGGGCRQPDDVGELLDAGCDACLIASALLPRAANR</sequence>
<evidence type="ECO:0000256" key="5">
    <source>
        <dbReference type="RuleBase" id="RU003657"/>
    </source>
</evidence>
<reference evidence="6 7" key="1">
    <citation type="submission" date="2020-08" db="EMBL/GenBank/DDBJ databases">
        <title>Genomic Encyclopedia of Type Strains, Phase III (KMG-III): the genomes of soil and plant-associated and newly described type strains.</title>
        <authorList>
            <person name="Whitman W."/>
        </authorList>
    </citation>
    <scope>NUCLEOTIDE SEQUENCE [LARGE SCALE GENOMIC DNA]</scope>
    <source>
        <strain evidence="6 7">CECT 8075</strain>
    </source>
</reference>
<evidence type="ECO:0000256" key="2">
    <source>
        <dbReference type="ARBA" id="ARBA00022605"/>
    </source>
</evidence>
<dbReference type="InterPro" id="IPR011060">
    <property type="entry name" value="RibuloseP-bd_barrel"/>
</dbReference>
<organism evidence="6 7">
    <name type="scientific">Aporhodopirellula rubra</name>
    <dbReference type="NCBI Taxonomy" id="980271"/>
    <lineage>
        <taxon>Bacteria</taxon>
        <taxon>Pseudomonadati</taxon>
        <taxon>Planctomycetota</taxon>
        <taxon>Planctomycetia</taxon>
        <taxon>Pirellulales</taxon>
        <taxon>Pirellulaceae</taxon>
        <taxon>Aporhodopirellula</taxon>
    </lineage>
</organism>
<dbReference type="Proteomes" id="UP000536179">
    <property type="component" value="Unassembled WGS sequence"/>
</dbReference>
<comment type="pathway">
    <text evidence="4">Amino-acid biosynthesis.</text>
</comment>
<dbReference type="Pfam" id="PF00977">
    <property type="entry name" value="His_biosynth"/>
    <property type="match status" value="1"/>
</dbReference>
<proteinExistence type="inferred from homology"/>
<evidence type="ECO:0000313" key="7">
    <source>
        <dbReference type="Proteomes" id="UP000536179"/>
    </source>
</evidence>
<gene>
    <name evidence="6" type="ORF">FHS27_004795</name>
</gene>
<dbReference type="GO" id="GO:0003949">
    <property type="term" value="F:1-(5-phosphoribosyl)-5-[(5-phosphoribosylamino)methylideneamino]imidazole-4-carboxamide isomerase activity"/>
    <property type="evidence" value="ECO:0007669"/>
    <property type="project" value="UniProtKB-EC"/>
</dbReference>
<evidence type="ECO:0000256" key="3">
    <source>
        <dbReference type="ARBA" id="ARBA00023102"/>
    </source>
</evidence>
<evidence type="ECO:0000256" key="1">
    <source>
        <dbReference type="ARBA" id="ARBA00009667"/>
    </source>
</evidence>
<evidence type="ECO:0000313" key="6">
    <source>
        <dbReference type="EMBL" id="MBB3208961.1"/>
    </source>
</evidence>
<comment type="caution">
    <text evidence="6">The sequence shown here is derived from an EMBL/GenBank/DDBJ whole genome shotgun (WGS) entry which is preliminary data.</text>
</comment>
<evidence type="ECO:0000256" key="4">
    <source>
        <dbReference type="ARBA" id="ARBA00029440"/>
    </source>
</evidence>
<dbReference type="EMBL" id="JACHXU010000019">
    <property type="protein sequence ID" value="MBB3208961.1"/>
    <property type="molecule type" value="Genomic_DNA"/>
</dbReference>
<dbReference type="EC" id="5.3.1.16" evidence="6"/>
<dbReference type="GO" id="GO:0000105">
    <property type="term" value="P:L-histidine biosynthetic process"/>
    <property type="evidence" value="ECO:0007669"/>
    <property type="project" value="UniProtKB-KW"/>
</dbReference>
<dbReference type="RefSeq" id="WP_184307225.1">
    <property type="nucleotide sequence ID" value="NZ_JACHXU010000019.1"/>
</dbReference>
<dbReference type="InterPro" id="IPR013785">
    <property type="entry name" value="Aldolase_TIM"/>
</dbReference>
<dbReference type="SUPFAM" id="SSF51366">
    <property type="entry name" value="Ribulose-phoshate binding barrel"/>
    <property type="match status" value="1"/>
</dbReference>
<name>A0A7W5E2D8_9BACT</name>
<keyword evidence="6" id="KW-0413">Isomerase</keyword>
<dbReference type="AlphaFoldDB" id="A0A7W5E2D8"/>
<keyword evidence="2 5" id="KW-0028">Amino-acid biosynthesis</keyword>
<dbReference type="Gene3D" id="3.20.20.70">
    <property type="entry name" value="Aldolase class I"/>
    <property type="match status" value="1"/>
</dbReference>